<gene>
    <name evidence="1" type="ORF">L1987_75374</name>
</gene>
<dbReference type="EMBL" id="CM042042">
    <property type="protein sequence ID" value="KAI3705141.1"/>
    <property type="molecule type" value="Genomic_DNA"/>
</dbReference>
<comment type="caution">
    <text evidence="1">The sequence shown here is derived from an EMBL/GenBank/DDBJ whole genome shotgun (WGS) entry which is preliminary data.</text>
</comment>
<reference evidence="2" key="1">
    <citation type="journal article" date="2022" name="Mol. Ecol. Resour.">
        <title>The genomes of chicory, endive, great burdock and yacon provide insights into Asteraceae palaeo-polyploidization history and plant inulin production.</title>
        <authorList>
            <person name="Fan W."/>
            <person name="Wang S."/>
            <person name="Wang H."/>
            <person name="Wang A."/>
            <person name="Jiang F."/>
            <person name="Liu H."/>
            <person name="Zhao H."/>
            <person name="Xu D."/>
            <person name="Zhang Y."/>
        </authorList>
    </citation>
    <scope>NUCLEOTIDE SEQUENCE [LARGE SCALE GENOMIC DNA]</scope>
    <source>
        <strain evidence="2">cv. Yunnan</strain>
    </source>
</reference>
<name>A0ACB9A5A0_9ASTR</name>
<proteinExistence type="predicted"/>
<sequence>MTPNGGIETPSPRPQIHQTHFHSTLSERKLRRFNCLIFTFRLAALCFALSAALFIIATGSGSPRWYDFGAFRFVVAANVIVATYSLFEMIASAWEISRGSTIFSESYQVWFDFSHDQVFAYLLLSAESTGTEMARQLRDVATCTSTNAFFKNVVVTVPAYFNDSQRQATKDAGTIAGLNVMRNINEPTAAACGGTFDVSLLTIEECIFDAKATPGDTHLGGEDFDNRMVNHFVQEFKRKNKKDISGNPRALRRLRTACERAKRTLSSTAQTTIEIDSLFEGTDFYSTIDLRSSTWICSENLWSLWRSV</sequence>
<reference evidence="1 2" key="2">
    <citation type="journal article" date="2022" name="Mol. Ecol. Resour.">
        <title>The genomes of chicory, endive, great burdock and yacon provide insights into Asteraceae paleo-polyploidization history and plant inulin production.</title>
        <authorList>
            <person name="Fan W."/>
            <person name="Wang S."/>
            <person name="Wang H."/>
            <person name="Wang A."/>
            <person name="Jiang F."/>
            <person name="Liu H."/>
            <person name="Zhao H."/>
            <person name="Xu D."/>
            <person name="Zhang Y."/>
        </authorList>
    </citation>
    <scope>NUCLEOTIDE SEQUENCE [LARGE SCALE GENOMIC DNA]</scope>
    <source>
        <strain evidence="2">cv. Yunnan</strain>
        <tissue evidence="1">Leaves</tissue>
    </source>
</reference>
<keyword evidence="2" id="KW-1185">Reference proteome</keyword>
<organism evidence="1 2">
    <name type="scientific">Smallanthus sonchifolius</name>
    <dbReference type="NCBI Taxonomy" id="185202"/>
    <lineage>
        <taxon>Eukaryota</taxon>
        <taxon>Viridiplantae</taxon>
        <taxon>Streptophyta</taxon>
        <taxon>Embryophyta</taxon>
        <taxon>Tracheophyta</taxon>
        <taxon>Spermatophyta</taxon>
        <taxon>Magnoliopsida</taxon>
        <taxon>eudicotyledons</taxon>
        <taxon>Gunneridae</taxon>
        <taxon>Pentapetalae</taxon>
        <taxon>asterids</taxon>
        <taxon>campanulids</taxon>
        <taxon>Asterales</taxon>
        <taxon>Asteraceae</taxon>
        <taxon>Asteroideae</taxon>
        <taxon>Heliantheae alliance</taxon>
        <taxon>Millerieae</taxon>
        <taxon>Smallanthus</taxon>
    </lineage>
</organism>
<evidence type="ECO:0000313" key="2">
    <source>
        <dbReference type="Proteomes" id="UP001056120"/>
    </source>
</evidence>
<accession>A0ACB9A5A0</accession>
<dbReference type="Proteomes" id="UP001056120">
    <property type="component" value="Linkage Group LG25"/>
</dbReference>
<evidence type="ECO:0000313" key="1">
    <source>
        <dbReference type="EMBL" id="KAI3705141.1"/>
    </source>
</evidence>
<protein>
    <submittedName>
        <fullName evidence="1">Uncharacterized protein</fullName>
    </submittedName>
</protein>